<gene>
    <name evidence="1" type="ORF">COU20_02285</name>
</gene>
<dbReference type="AlphaFoldDB" id="A0A2H0U7Q6"/>
<dbReference type="Proteomes" id="UP000231379">
    <property type="component" value="Unassembled WGS sequence"/>
</dbReference>
<organism evidence="1 2">
    <name type="scientific">Candidatus Kaiserbacteria bacterium CG10_big_fil_rev_8_21_14_0_10_59_10</name>
    <dbReference type="NCBI Taxonomy" id="1974612"/>
    <lineage>
        <taxon>Bacteria</taxon>
        <taxon>Candidatus Kaiseribacteriota</taxon>
    </lineage>
</organism>
<comment type="caution">
    <text evidence="1">The sequence shown here is derived from an EMBL/GenBank/DDBJ whole genome shotgun (WGS) entry which is preliminary data.</text>
</comment>
<evidence type="ECO:0000313" key="1">
    <source>
        <dbReference type="EMBL" id="PIR82442.1"/>
    </source>
</evidence>
<protein>
    <recommendedName>
        <fullName evidence="3">UDP-N-acetylglucosamine 2-epimerase domain-containing protein</fullName>
    </recommendedName>
</protein>
<dbReference type="EMBL" id="PFBM01000014">
    <property type="protein sequence ID" value="PIR82442.1"/>
    <property type="molecule type" value="Genomic_DNA"/>
</dbReference>
<dbReference type="SUPFAM" id="SSF53756">
    <property type="entry name" value="UDP-Glycosyltransferase/glycogen phosphorylase"/>
    <property type="match status" value="1"/>
</dbReference>
<dbReference type="InterPro" id="IPR043148">
    <property type="entry name" value="TagF_C"/>
</dbReference>
<evidence type="ECO:0008006" key="3">
    <source>
        <dbReference type="Google" id="ProtNLM"/>
    </source>
</evidence>
<accession>A0A2H0U7Q6</accession>
<evidence type="ECO:0000313" key="2">
    <source>
        <dbReference type="Proteomes" id="UP000231379"/>
    </source>
</evidence>
<sequence>MFDCVRDELKRRGHSCCVLILREPSEEYFRRVSDFNGADVQIDGFVNGGWHARAVRAGRYIPFFGTLISAWVSYRYVKAYLKRSGAEVFVVTDDRALFYPLAALRAASKLTIPAILLPVETLMRLDALKEDKSSIVPHLTAFRRLARLIIHRMYSANVRMNDGKEAHFYQPRALLPFVLFWRTLLPKNPWVRGSNSAIAKILVNSNAQFEENAVQGLERRCMEVVGFPPHDIVARICRDRSGTKRAFEREFNASAENIFLVLGTHFRGTYDPAEFPAIREELRSVFGIIETFVPDNHTLAIKLHPGIPEGEWNEYLRVLKTRNVVLVHTQWDAYRLTAIADAVCMFTSSLVMAALATDAPVIAYKLRLRSFDEFYQPYASVRRARTLPELEAQLARGFVLSGEEREARRDDRARLGMFDGRSTERTANAIEKLGKMG</sequence>
<name>A0A2H0U7Q6_9BACT</name>
<dbReference type="Gene3D" id="3.40.50.12580">
    <property type="match status" value="1"/>
</dbReference>
<proteinExistence type="predicted"/>
<reference evidence="2" key="1">
    <citation type="submission" date="2017-09" db="EMBL/GenBank/DDBJ databases">
        <title>Depth-based differentiation of microbial function through sediment-hosted aquifers and enrichment of novel symbionts in the deep terrestrial subsurface.</title>
        <authorList>
            <person name="Probst A.J."/>
            <person name="Ladd B."/>
            <person name="Jarett J.K."/>
            <person name="Geller-Mcgrath D.E."/>
            <person name="Sieber C.M.K."/>
            <person name="Emerson J.B."/>
            <person name="Anantharaman K."/>
            <person name="Thomas B.C."/>
            <person name="Malmstrom R."/>
            <person name="Stieglmeier M."/>
            <person name="Klingl A."/>
            <person name="Woyke T."/>
            <person name="Ryan C.M."/>
            <person name="Banfield J.F."/>
        </authorList>
    </citation>
    <scope>NUCLEOTIDE SEQUENCE [LARGE SCALE GENOMIC DNA]</scope>
</reference>